<sequence>MNQGDRIFHPGHGIGIVESILKKSFSGEDKTKFVKLYFERDDLTWLVRANDLPSNIRFPMSAQEAKKIIKHVKSWQGKLSEQWKTRSTANQAAIDKGDPYGYAEMVKGLSVMQEENPLSMTDRRHLNLGIKFLCEELSSALGKTQERVQQLIEEASRSKPTAA</sequence>
<reference evidence="2" key="1">
    <citation type="submission" date="2023-09" db="EMBL/GenBank/DDBJ databases">
        <title>Marinobacter sediminicola sp. nov. and Marinobacter maritimum sp. nov., isolated from marine sediment.</title>
        <authorList>
            <person name="An J."/>
        </authorList>
    </citation>
    <scope>NUCLEOTIDE SEQUENCE</scope>
    <source>
        <strain evidence="2">F60267</strain>
    </source>
</reference>
<dbReference type="PANTHER" id="PTHR38447:SF1">
    <property type="entry name" value="RNA POLYMERASE-BINDING TRANSCRIPTION FACTOR CARD"/>
    <property type="match status" value="1"/>
</dbReference>
<gene>
    <name evidence="2" type="ORF">RKA07_01035</name>
</gene>
<dbReference type="Gene3D" id="2.40.10.170">
    <property type="match status" value="1"/>
</dbReference>
<dbReference type="InterPro" id="IPR052531">
    <property type="entry name" value="CarD-like_regulator"/>
</dbReference>
<dbReference type="PANTHER" id="PTHR38447">
    <property type="entry name" value="TRANSCRIPTION FACTOR YDEB-RELATED"/>
    <property type="match status" value="1"/>
</dbReference>
<name>A0ABU2HC91_9GAMM</name>
<organism evidence="2 3">
    <name type="scientific">Marinobacter xiaoshiensis</name>
    <dbReference type="NCBI Taxonomy" id="3073652"/>
    <lineage>
        <taxon>Bacteria</taxon>
        <taxon>Pseudomonadati</taxon>
        <taxon>Pseudomonadota</taxon>
        <taxon>Gammaproteobacteria</taxon>
        <taxon>Pseudomonadales</taxon>
        <taxon>Marinobacteraceae</taxon>
        <taxon>Marinobacter</taxon>
    </lineage>
</organism>
<dbReference type="Proteomes" id="UP001267407">
    <property type="component" value="Unassembled WGS sequence"/>
</dbReference>
<dbReference type="InterPro" id="IPR036101">
    <property type="entry name" value="CarD-like/TRCF_RID_sf"/>
</dbReference>
<feature type="domain" description="CarD-like/TRCF RNAP-interacting" evidence="1">
    <location>
        <begin position="1"/>
        <end position="110"/>
    </location>
</feature>
<dbReference type="Pfam" id="PF02559">
    <property type="entry name" value="CarD_TRCF_RID"/>
    <property type="match status" value="1"/>
</dbReference>
<evidence type="ECO:0000313" key="2">
    <source>
        <dbReference type="EMBL" id="MDS1308679.1"/>
    </source>
</evidence>
<dbReference type="InterPro" id="IPR003711">
    <property type="entry name" value="CarD-like/TRCF_RID"/>
</dbReference>
<keyword evidence="3" id="KW-1185">Reference proteome</keyword>
<proteinExistence type="predicted"/>
<dbReference type="InterPro" id="IPR048792">
    <property type="entry name" value="CarD_C"/>
</dbReference>
<dbReference type="SUPFAM" id="SSF141259">
    <property type="entry name" value="CarD-like"/>
    <property type="match status" value="1"/>
</dbReference>
<dbReference type="EMBL" id="JAVMBO010000003">
    <property type="protein sequence ID" value="MDS1308679.1"/>
    <property type="molecule type" value="Genomic_DNA"/>
</dbReference>
<dbReference type="InterPro" id="IPR042215">
    <property type="entry name" value="CarD-like_C"/>
</dbReference>
<evidence type="ECO:0000259" key="1">
    <source>
        <dbReference type="SMART" id="SM01058"/>
    </source>
</evidence>
<accession>A0ABU2HC91</accession>
<dbReference type="Gene3D" id="1.20.58.1290">
    <property type="entry name" value="CarD-like, C-terminal domain"/>
    <property type="match status" value="1"/>
</dbReference>
<evidence type="ECO:0000313" key="3">
    <source>
        <dbReference type="Proteomes" id="UP001267407"/>
    </source>
</evidence>
<dbReference type="Pfam" id="PF21095">
    <property type="entry name" value="CarD_C"/>
    <property type="match status" value="1"/>
</dbReference>
<dbReference type="SMART" id="SM01058">
    <property type="entry name" value="CarD_TRCF"/>
    <property type="match status" value="1"/>
</dbReference>
<protein>
    <submittedName>
        <fullName evidence="2">CarD family transcriptional regulator</fullName>
    </submittedName>
</protein>
<comment type="caution">
    <text evidence="2">The sequence shown here is derived from an EMBL/GenBank/DDBJ whole genome shotgun (WGS) entry which is preliminary data.</text>
</comment>